<protein>
    <submittedName>
        <fullName evidence="2">Uncharacterized protein</fullName>
    </submittedName>
</protein>
<feature type="compositionally biased region" description="Polar residues" evidence="1">
    <location>
        <begin position="79"/>
        <end position="89"/>
    </location>
</feature>
<feature type="region of interest" description="Disordered" evidence="1">
    <location>
        <begin position="1"/>
        <end position="89"/>
    </location>
</feature>
<evidence type="ECO:0000313" key="2">
    <source>
        <dbReference type="EMBL" id="TNN78319.1"/>
    </source>
</evidence>
<keyword evidence="3" id="KW-1185">Reference proteome</keyword>
<organism evidence="2 3">
    <name type="scientific">Liparis tanakae</name>
    <name type="common">Tanaka's snailfish</name>
    <dbReference type="NCBI Taxonomy" id="230148"/>
    <lineage>
        <taxon>Eukaryota</taxon>
        <taxon>Metazoa</taxon>
        <taxon>Chordata</taxon>
        <taxon>Craniata</taxon>
        <taxon>Vertebrata</taxon>
        <taxon>Euteleostomi</taxon>
        <taxon>Actinopterygii</taxon>
        <taxon>Neopterygii</taxon>
        <taxon>Teleostei</taxon>
        <taxon>Neoteleostei</taxon>
        <taxon>Acanthomorphata</taxon>
        <taxon>Eupercaria</taxon>
        <taxon>Perciformes</taxon>
        <taxon>Cottioidei</taxon>
        <taxon>Cottales</taxon>
        <taxon>Liparidae</taxon>
        <taxon>Liparis</taxon>
    </lineage>
</organism>
<dbReference type="EMBL" id="SRLO01000075">
    <property type="protein sequence ID" value="TNN78319.1"/>
    <property type="molecule type" value="Genomic_DNA"/>
</dbReference>
<evidence type="ECO:0000256" key="1">
    <source>
        <dbReference type="SAM" id="MobiDB-lite"/>
    </source>
</evidence>
<name>A0A4Z2IK23_9TELE</name>
<proteinExistence type="predicted"/>
<sequence length="116" mass="12649">MRRTEEEKKETIPPWPATQRDTTLETHVKADGSLTLSVGEVEEQTQDQQQRQQQRGSGSVHGGTAWYQHAFGSLGGAGSQSPVSQSGLISQMQGIHSLCKGKEGWGEGEGEKKKKE</sequence>
<dbReference type="Proteomes" id="UP000314294">
    <property type="component" value="Unassembled WGS sequence"/>
</dbReference>
<gene>
    <name evidence="2" type="ORF">EYF80_011559</name>
</gene>
<evidence type="ECO:0000313" key="3">
    <source>
        <dbReference type="Proteomes" id="UP000314294"/>
    </source>
</evidence>
<feature type="compositionally biased region" description="Low complexity" evidence="1">
    <location>
        <begin position="46"/>
        <end position="55"/>
    </location>
</feature>
<accession>A0A4Z2IK23</accession>
<feature type="compositionally biased region" description="Basic and acidic residues" evidence="1">
    <location>
        <begin position="1"/>
        <end position="11"/>
    </location>
</feature>
<reference evidence="2 3" key="1">
    <citation type="submission" date="2019-03" db="EMBL/GenBank/DDBJ databases">
        <title>First draft genome of Liparis tanakae, snailfish: a comprehensive survey of snailfish specific genes.</title>
        <authorList>
            <person name="Kim W."/>
            <person name="Song I."/>
            <person name="Jeong J.-H."/>
            <person name="Kim D."/>
            <person name="Kim S."/>
            <person name="Ryu S."/>
            <person name="Song J.Y."/>
            <person name="Lee S.K."/>
        </authorList>
    </citation>
    <scope>NUCLEOTIDE SEQUENCE [LARGE SCALE GENOMIC DNA]</scope>
    <source>
        <tissue evidence="2">Muscle</tissue>
    </source>
</reference>
<comment type="caution">
    <text evidence="2">The sequence shown here is derived from an EMBL/GenBank/DDBJ whole genome shotgun (WGS) entry which is preliminary data.</text>
</comment>
<dbReference type="AlphaFoldDB" id="A0A4Z2IK23"/>